<dbReference type="InterPro" id="IPR053137">
    <property type="entry name" value="NLR-like"/>
</dbReference>
<dbReference type="Pfam" id="PF12796">
    <property type="entry name" value="Ank_2"/>
    <property type="match status" value="2"/>
</dbReference>
<protein>
    <recommendedName>
        <fullName evidence="3">NACHT domain-containing protein</fullName>
    </recommendedName>
</protein>
<feature type="domain" description="NACHT" evidence="3">
    <location>
        <begin position="406"/>
        <end position="548"/>
    </location>
</feature>
<evidence type="ECO:0000313" key="5">
    <source>
        <dbReference type="Proteomes" id="UP001375240"/>
    </source>
</evidence>
<comment type="caution">
    <text evidence="4">The sequence shown here is derived from an EMBL/GenBank/DDBJ whole genome shotgun (WGS) entry which is preliminary data.</text>
</comment>
<dbReference type="SUPFAM" id="SSF52540">
    <property type="entry name" value="P-loop containing nucleoside triphosphate hydrolases"/>
    <property type="match status" value="1"/>
</dbReference>
<sequence length="1212" mass="135281">MSNCGSYSVGWVCALDTEYVAARCMLDEKYDGPEVLSTNDNNNYTLGRIKQHHVVIAVLPDGQYGTTSATAVLKDMLHSFPNIRTCLMVGIGGGAPSQKHDIRFGDIVVSAPRDGGGSVFQYDFGKTTQGQPFQPKGYLSPPPVFLRTAINGLKTKYEEEGHRFEDTINGILQKNRRLQRKYKRPDPSTDRLYKSDVIHPPDETECATCCGDDPSKLISRPERNEDEDDPAIHYGLIASANQLMKDASVRDRLIAENDVLCFEMEAAGLMSQFPCLIIRGICDYSDSHKNKEWQGYAAMTAAAYAKDLLYEIAPTKIEAERKIADIPGVLSSIESKLRDIQTSSETTSNTIEHLSSDHHQEKIKRWISPLESSTNLDKALRKRHEGSGLWLLEDERFRTWKTERCSFLWLEGSPGAGKTILCSTIIDNLSPQNLLYYYYDFNDLKKQQFESMIRALTYQLYYKCHKASTQLDSLFSSCINGLEQPVLKKLIQAFSDMLAQAEETWIVLDALDECNKGCRDELLTWMSEILNQATNSNTNVHLLVTSRPEEDIKSAITQFADANCRVSLQSSLTADDIGAYVRWRVRDSDDFRRWKTHPDVQGEIESILITKADGMFRWVACQLDVLKECLDYRRLSKALVSLPETLDETYSRILNGISKEYIRDTIKLLQFLVYSERPIYIEEAVDIIAVDTEGSPYFDPKYRMPNQSDILRCCASLVIAVPVMRPSFHPRAKFARRTELHLAHFSVKEYLMSDRLKDDLVQNFRETCAKASMAKTCLAYLLDLQLEIGTPALMIGDAFPLVTYCIRCWVGLAVVAERLDEALQYFIRRLFDDRRCFFEDGYHTSVWSTEWMPKISEPSGTLESKLCFASWNGLTNAVKYLIDQGADVNRVVEYHRKDSPFAIGTVIGAQIITHWMSVGPRADLRGLRGETRLMTALEAAAENGSYEIVELLLQSGADVHIGNAFSCACQCKCQGHGDRKSCGRYEIVELLLANYDIESKDKSSILASALFEAARTGHSDIVELLLAKSADANAEAHGAAYQSHPITVAPLGGYYRIVEALLANGAAVDMGPRDVNMRGNRMASALQWASAGGHYEIVRLLLANGADVNAKGGHLGSALQLAAGPGHHEIVELLLAHGADIEARDDRSPSALQSASGFGQYETVRVLLENGANVNARISGRGSWSNMTALQLALERIQYRVADLLVAHGANE</sequence>
<dbReference type="InterPro" id="IPR027417">
    <property type="entry name" value="P-loop_NTPase"/>
</dbReference>
<evidence type="ECO:0000313" key="4">
    <source>
        <dbReference type="EMBL" id="KAK6359203.1"/>
    </source>
</evidence>
<dbReference type="Gene3D" id="3.40.50.1580">
    <property type="entry name" value="Nucleoside phosphorylase domain"/>
    <property type="match status" value="1"/>
</dbReference>
<feature type="repeat" description="ANK" evidence="2">
    <location>
        <begin position="1114"/>
        <end position="1146"/>
    </location>
</feature>
<evidence type="ECO:0000256" key="1">
    <source>
        <dbReference type="ARBA" id="ARBA00022737"/>
    </source>
</evidence>
<keyword evidence="5" id="KW-1185">Reference proteome</keyword>
<dbReference type="Gene3D" id="1.25.40.20">
    <property type="entry name" value="Ankyrin repeat-containing domain"/>
    <property type="match status" value="4"/>
</dbReference>
<dbReference type="GO" id="GO:0009116">
    <property type="term" value="P:nucleoside metabolic process"/>
    <property type="evidence" value="ECO:0007669"/>
    <property type="project" value="InterPro"/>
</dbReference>
<dbReference type="Gene3D" id="3.40.50.300">
    <property type="entry name" value="P-loop containing nucleotide triphosphate hydrolases"/>
    <property type="match status" value="1"/>
</dbReference>
<dbReference type="PRINTS" id="PR01415">
    <property type="entry name" value="ANKYRIN"/>
</dbReference>
<dbReference type="InterPro" id="IPR002110">
    <property type="entry name" value="Ankyrin_rpt"/>
</dbReference>
<dbReference type="PROSITE" id="PS50837">
    <property type="entry name" value="NACHT"/>
    <property type="match status" value="1"/>
</dbReference>
<dbReference type="SUPFAM" id="SSF53167">
    <property type="entry name" value="Purine and uridine phosphorylases"/>
    <property type="match status" value="1"/>
</dbReference>
<feature type="repeat" description="ANK" evidence="2">
    <location>
        <begin position="1081"/>
        <end position="1113"/>
    </location>
</feature>
<dbReference type="Pfam" id="PF00023">
    <property type="entry name" value="Ank"/>
    <property type="match status" value="1"/>
</dbReference>
<accession>A0AAV9VCB4</accession>
<keyword evidence="2" id="KW-0040">ANK repeat</keyword>
<dbReference type="SMART" id="SM00248">
    <property type="entry name" value="ANK"/>
    <property type="match status" value="8"/>
</dbReference>
<feature type="repeat" description="ANK" evidence="2">
    <location>
        <begin position="932"/>
        <end position="964"/>
    </location>
</feature>
<dbReference type="PROSITE" id="PS50088">
    <property type="entry name" value="ANK_REPEAT"/>
    <property type="match status" value="5"/>
</dbReference>
<dbReference type="PANTHER" id="PTHR46082">
    <property type="entry name" value="ATP/GTP-BINDING PROTEIN-RELATED"/>
    <property type="match status" value="1"/>
</dbReference>
<dbReference type="InterPro" id="IPR007111">
    <property type="entry name" value="NACHT_NTPase"/>
</dbReference>
<dbReference type="PROSITE" id="PS50297">
    <property type="entry name" value="ANK_REP_REGION"/>
    <property type="match status" value="4"/>
</dbReference>
<dbReference type="Pfam" id="PF24883">
    <property type="entry name" value="NPHP3_N"/>
    <property type="match status" value="1"/>
</dbReference>
<feature type="repeat" description="ANK" evidence="2">
    <location>
        <begin position="1008"/>
        <end position="1037"/>
    </location>
</feature>
<evidence type="ECO:0000259" key="3">
    <source>
        <dbReference type="PROSITE" id="PS50837"/>
    </source>
</evidence>
<evidence type="ECO:0000256" key="2">
    <source>
        <dbReference type="PROSITE-ProRule" id="PRU00023"/>
    </source>
</evidence>
<dbReference type="SUPFAM" id="SSF48403">
    <property type="entry name" value="Ankyrin repeat"/>
    <property type="match status" value="1"/>
</dbReference>
<reference evidence="4 5" key="1">
    <citation type="submission" date="2019-10" db="EMBL/GenBank/DDBJ databases">
        <authorList>
            <person name="Palmer J.M."/>
        </authorList>
    </citation>
    <scope>NUCLEOTIDE SEQUENCE [LARGE SCALE GENOMIC DNA]</scope>
    <source>
        <strain evidence="4 5">TWF696</strain>
    </source>
</reference>
<keyword evidence="1" id="KW-0677">Repeat</keyword>
<dbReference type="PANTHER" id="PTHR46082:SF11">
    <property type="entry name" value="AAA+ ATPASE DOMAIN-CONTAINING PROTEIN-RELATED"/>
    <property type="match status" value="1"/>
</dbReference>
<dbReference type="GO" id="GO:0003824">
    <property type="term" value="F:catalytic activity"/>
    <property type="evidence" value="ECO:0007669"/>
    <property type="project" value="InterPro"/>
</dbReference>
<dbReference type="AlphaFoldDB" id="A0AAV9VCB4"/>
<proteinExistence type="predicted"/>
<dbReference type="InterPro" id="IPR035994">
    <property type="entry name" value="Nucleoside_phosphorylase_sf"/>
</dbReference>
<dbReference type="Proteomes" id="UP001375240">
    <property type="component" value="Unassembled WGS sequence"/>
</dbReference>
<dbReference type="EMBL" id="JAVHNQ010000001">
    <property type="protein sequence ID" value="KAK6359203.1"/>
    <property type="molecule type" value="Genomic_DNA"/>
</dbReference>
<name>A0AAV9VCB4_9PEZI</name>
<organism evidence="4 5">
    <name type="scientific">Orbilia brochopaga</name>
    <dbReference type="NCBI Taxonomy" id="3140254"/>
    <lineage>
        <taxon>Eukaryota</taxon>
        <taxon>Fungi</taxon>
        <taxon>Dikarya</taxon>
        <taxon>Ascomycota</taxon>
        <taxon>Pezizomycotina</taxon>
        <taxon>Orbiliomycetes</taxon>
        <taxon>Orbiliales</taxon>
        <taxon>Orbiliaceae</taxon>
        <taxon>Orbilia</taxon>
    </lineage>
</organism>
<gene>
    <name evidence="4" type="ORF">TWF696_000367</name>
</gene>
<dbReference type="InterPro" id="IPR056884">
    <property type="entry name" value="NPHP3-like_N"/>
</dbReference>
<feature type="repeat" description="ANK" evidence="2">
    <location>
        <begin position="1147"/>
        <end position="1179"/>
    </location>
</feature>
<dbReference type="InterPro" id="IPR036770">
    <property type="entry name" value="Ankyrin_rpt-contain_sf"/>
</dbReference>